<comment type="caution">
    <text evidence="8">The sequence shown here is derived from an EMBL/GenBank/DDBJ whole genome shotgun (WGS) entry which is preliminary data.</text>
</comment>
<dbReference type="Pfam" id="PF14322">
    <property type="entry name" value="SusD-like_3"/>
    <property type="match status" value="1"/>
</dbReference>
<keyword evidence="3" id="KW-0732">Signal</keyword>
<protein>
    <submittedName>
        <fullName evidence="8">RagB/SusD family nutrient uptake outer membrane protein</fullName>
    </submittedName>
</protein>
<accession>A0ABR7DMM5</accession>
<gene>
    <name evidence="8" type="ORF">H8S65_05970</name>
</gene>
<dbReference type="Proteomes" id="UP000651475">
    <property type="component" value="Unassembled WGS sequence"/>
</dbReference>
<dbReference type="InterPro" id="IPR012944">
    <property type="entry name" value="SusD_RagB_dom"/>
</dbReference>
<evidence type="ECO:0000256" key="2">
    <source>
        <dbReference type="ARBA" id="ARBA00006275"/>
    </source>
</evidence>
<comment type="similarity">
    <text evidence="2">Belongs to the SusD family.</text>
</comment>
<sequence length="582" mass="67000">MKRTVFIFIVGLVLMACTDQLEQYPQDKISPQTYFRNENDLRLYTNSFYNILPGAVGIFSEKVDNIVSNTLADELTGQRTVPTSGGGWDWGTLRNINFYLENSVKCDDENVRARYDGVARFFRAYYYFNMVKRFGDVPWYDKVISDKDTEALQKKRDTRTLVIDNMIKDLDFAIEHLPADRTVDQVSKWTALALKSRICLYEGTFRKYHTELAVSGWESMLDLAIEASEQLMKGSGYALYNTGNPGKDYLNLFASIDPIETEVILARLYSDALQIYHYVNYYLTSPGQGRNGLEKRLVNSYLMLDGNRFTDIPGYEKMTFVDEVKNRDPRLSQTIRTPGYTRIGETTRLVPDFSLCMTGYQIIKYLTSPKYDQYDRSCNAMPLMRYAEILLNYAEAKAERGTITQEDLDKSINLIRSRAGMPGLNLVNANADPDSYIAKLYPAVCGENKGVILEIRRERRIELVMESFRWDDVMRWKEASACFLEPFKGMYFPATGSYDLDDDGKFDICIYKDEKPNAGDIQYYKLGVDIILESGESGNVMVNPHIQKIWDEDKDYFYPIPIQERLLNPNLTQNPGWDDGID</sequence>
<dbReference type="InterPro" id="IPR033985">
    <property type="entry name" value="SusD-like_N"/>
</dbReference>
<dbReference type="RefSeq" id="WP_186929088.1">
    <property type="nucleotide sequence ID" value="NZ_JACOOJ010000007.1"/>
</dbReference>
<evidence type="ECO:0000313" key="9">
    <source>
        <dbReference type="Proteomes" id="UP000651475"/>
    </source>
</evidence>
<evidence type="ECO:0000313" key="8">
    <source>
        <dbReference type="EMBL" id="MBC5632315.1"/>
    </source>
</evidence>
<dbReference type="PROSITE" id="PS51257">
    <property type="entry name" value="PROKAR_LIPOPROTEIN"/>
    <property type="match status" value="1"/>
</dbReference>
<proteinExistence type="inferred from homology"/>
<dbReference type="Gene3D" id="1.25.40.390">
    <property type="match status" value="1"/>
</dbReference>
<keyword evidence="9" id="KW-1185">Reference proteome</keyword>
<feature type="domain" description="RagB/SusD" evidence="6">
    <location>
        <begin position="286"/>
        <end position="577"/>
    </location>
</feature>
<keyword evidence="5" id="KW-0998">Cell outer membrane</keyword>
<dbReference type="EMBL" id="JACOOJ010000007">
    <property type="protein sequence ID" value="MBC5632315.1"/>
    <property type="molecule type" value="Genomic_DNA"/>
</dbReference>
<dbReference type="SUPFAM" id="SSF48452">
    <property type="entry name" value="TPR-like"/>
    <property type="match status" value="1"/>
</dbReference>
<organism evidence="8 9">
    <name type="scientific">Parabacteroides hominis</name>
    <dbReference type="NCBI Taxonomy" id="2763057"/>
    <lineage>
        <taxon>Bacteria</taxon>
        <taxon>Pseudomonadati</taxon>
        <taxon>Bacteroidota</taxon>
        <taxon>Bacteroidia</taxon>
        <taxon>Bacteroidales</taxon>
        <taxon>Tannerellaceae</taxon>
        <taxon>Parabacteroides</taxon>
    </lineage>
</organism>
<evidence type="ECO:0000256" key="4">
    <source>
        <dbReference type="ARBA" id="ARBA00023136"/>
    </source>
</evidence>
<evidence type="ECO:0000256" key="1">
    <source>
        <dbReference type="ARBA" id="ARBA00004442"/>
    </source>
</evidence>
<evidence type="ECO:0000259" key="7">
    <source>
        <dbReference type="Pfam" id="PF14322"/>
    </source>
</evidence>
<name>A0ABR7DMM5_9BACT</name>
<reference evidence="8 9" key="1">
    <citation type="submission" date="2020-08" db="EMBL/GenBank/DDBJ databases">
        <title>Genome public.</title>
        <authorList>
            <person name="Liu C."/>
            <person name="Sun Q."/>
        </authorList>
    </citation>
    <scope>NUCLEOTIDE SEQUENCE [LARGE SCALE GENOMIC DNA]</scope>
    <source>
        <strain evidence="8 9">NSJ-79</strain>
    </source>
</reference>
<dbReference type="InterPro" id="IPR011990">
    <property type="entry name" value="TPR-like_helical_dom_sf"/>
</dbReference>
<comment type="subcellular location">
    <subcellularLocation>
        <location evidence="1">Cell outer membrane</location>
    </subcellularLocation>
</comment>
<evidence type="ECO:0000256" key="3">
    <source>
        <dbReference type="ARBA" id="ARBA00022729"/>
    </source>
</evidence>
<feature type="domain" description="SusD-like N-terminal" evidence="7">
    <location>
        <begin position="97"/>
        <end position="200"/>
    </location>
</feature>
<evidence type="ECO:0000259" key="6">
    <source>
        <dbReference type="Pfam" id="PF07980"/>
    </source>
</evidence>
<evidence type="ECO:0000256" key="5">
    <source>
        <dbReference type="ARBA" id="ARBA00023237"/>
    </source>
</evidence>
<keyword evidence="4" id="KW-0472">Membrane</keyword>
<dbReference type="Pfam" id="PF07980">
    <property type="entry name" value="SusD_RagB"/>
    <property type="match status" value="1"/>
</dbReference>